<gene>
    <name evidence="3" type="ORF">HPP92_004835</name>
    <name evidence="2" type="ORF">HPP92_005199</name>
</gene>
<feature type="region of interest" description="Disordered" evidence="1">
    <location>
        <begin position="46"/>
        <end position="74"/>
    </location>
</feature>
<organism evidence="3 5">
    <name type="scientific">Vanilla planifolia</name>
    <name type="common">Vanilla</name>
    <dbReference type="NCBI Taxonomy" id="51239"/>
    <lineage>
        <taxon>Eukaryota</taxon>
        <taxon>Viridiplantae</taxon>
        <taxon>Streptophyta</taxon>
        <taxon>Embryophyta</taxon>
        <taxon>Tracheophyta</taxon>
        <taxon>Spermatophyta</taxon>
        <taxon>Magnoliopsida</taxon>
        <taxon>Liliopsida</taxon>
        <taxon>Asparagales</taxon>
        <taxon>Orchidaceae</taxon>
        <taxon>Vanilloideae</taxon>
        <taxon>Vanilleae</taxon>
        <taxon>Vanilla</taxon>
    </lineage>
</organism>
<evidence type="ECO:0000313" key="2">
    <source>
        <dbReference type="EMBL" id="KAG0491801.1"/>
    </source>
</evidence>
<dbReference type="Proteomes" id="UP000636800">
    <property type="component" value="Chromosome 2"/>
</dbReference>
<evidence type="ECO:0000313" key="5">
    <source>
        <dbReference type="Proteomes" id="UP000639772"/>
    </source>
</evidence>
<dbReference type="AlphaFoldDB" id="A0A835VET8"/>
<name>A0A835VET8_VANPL</name>
<evidence type="ECO:0000256" key="1">
    <source>
        <dbReference type="SAM" id="MobiDB-lite"/>
    </source>
</evidence>
<reference evidence="4 5" key="1">
    <citation type="journal article" date="2020" name="Nat. Food">
        <title>A phased Vanilla planifolia genome enables genetic improvement of flavour and production.</title>
        <authorList>
            <person name="Hasing T."/>
            <person name="Tang H."/>
            <person name="Brym M."/>
            <person name="Khazi F."/>
            <person name="Huang T."/>
            <person name="Chambers A.H."/>
        </authorList>
    </citation>
    <scope>NUCLEOTIDE SEQUENCE [LARGE SCALE GENOMIC DNA]</scope>
    <source>
        <tissue evidence="3">Leaf</tissue>
    </source>
</reference>
<dbReference type="EMBL" id="JADCNM010000002">
    <property type="protein sequence ID" value="KAG0493841.1"/>
    <property type="molecule type" value="Genomic_DNA"/>
</dbReference>
<evidence type="ECO:0000313" key="3">
    <source>
        <dbReference type="EMBL" id="KAG0493841.1"/>
    </source>
</evidence>
<dbReference type="OrthoDB" id="10566084at2759"/>
<evidence type="ECO:0000313" key="4">
    <source>
        <dbReference type="Proteomes" id="UP000636800"/>
    </source>
</evidence>
<protein>
    <submittedName>
        <fullName evidence="3">Uncharacterized protein</fullName>
    </submittedName>
</protein>
<dbReference type="Proteomes" id="UP000639772">
    <property type="component" value="Unassembled WGS sequence"/>
</dbReference>
<comment type="caution">
    <text evidence="3">The sequence shown here is derived from an EMBL/GenBank/DDBJ whole genome shotgun (WGS) entry which is preliminary data.</text>
</comment>
<accession>A0A835VET8</accession>
<dbReference type="EMBL" id="JADCNL010000002">
    <property type="protein sequence ID" value="KAG0491801.1"/>
    <property type="molecule type" value="Genomic_DNA"/>
</dbReference>
<keyword evidence="4" id="KW-1185">Reference proteome</keyword>
<proteinExistence type="predicted"/>
<sequence>MDKGGVVASKQQIDAVRVHAGRVPAFLYKNDRGTWAVKLADCIPQLGTPCGEDEGKREVPGGPDPQHHGSPSTP</sequence>